<dbReference type="RefSeq" id="WP_116175703.1">
    <property type="nucleotide sequence ID" value="NZ_CP144375.1"/>
</dbReference>
<comment type="caution">
    <text evidence="1">The sequence shown here is derived from an EMBL/GenBank/DDBJ whole genome shotgun (WGS) entry which is preliminary data.</text>
</comment>
<name>A0A3E0HKV8_9PSEU</name>
<gene>
    <name evidence="1" type="ORF">BCF44_106211</name>
</gene>
<dbReference type="Proteomes" id="UP000256269">
    <property type="component" value="Unassembled WGS sequence"/>
</dbReference>
<dbReference type="AlphaFoldDB" id="A0A3E0HKV8"/>
<evidence type="ECO:0000313" key="2">
    <source>
        <dbReference type="Proteomes" id="UP000256269"/>
    </source>
</evidence>
<accession>A0A3E0HKV8</accession>
<reference evidence="1 2" key="1">
    <citation type="submission" date="2018-08" db="EMBL/GenBank/DDBJ databases">
        <title>Genomic Encyclopedia of Archaeal and Bacterial Type Strains, Phase II (KMG-II): from individual species to whole genera.</title>
        <authorList>
            <person name="Goeker M."/>
        </authorList>
    </citation>
    <scope>NUCLEOTIDE SEQUENCE [LARGE SCALE GENOMIC DNA]</scope>
    <source>
        <strain evidence="1 2">DSM 45791</strain>
    </source>
</reference>
<dbReference type="EMBL" id="QUNO01000006">
    <property type="protein sequence ID" value="REH47047.1"/>
    <property type="molecule type" value="Genomic_DNA"/>
</dbReference>
<protein>
    <submittedName>
        <fullName evidence="1">Uncharacterized protein</fullName>
    </submittedName>
</protein>
<evidence type="ECO:0000313" key="1">
    <source>
        <dbReference type="EMBL" id="REH47047.1"/>
    </source>
</evidence>
<proteinExistence type="predicted"/>
<dbReference type="OrthoDB" id="3660677at2"/>
<keyword evidence="2" id="KW-1185">Reference proteome</keyword>
<sequence>MPHSLSLTNRMADLRHSYTGETRSAIIPEIQARLATLDADDRALLKAAFEGTHTDPLPQRLRSAVIPDAASYAQQHLEASVLDAVSRAGSHHPTLLRMVRPRSHHIALHIQPEGLAPLLRELLPCEHHDGTFHGIPGLRAIVHRRHVELYLLHSIPKASLVLSAVSYRSWHDALDEIEPPQNPLRWLGNDPTPLRPVELKLEHAKPHAPVASAILRRLRLFPEPPEVTTSPEYPGVCALDWHGGPSTAHVVRALVHQLGGIATTVSLSRTDTHLALGITATRLLLRGPDLRATTTTTRRSPDMTDTQHPLTAEALCAHIGEHINRSDTHAYGTDPADPPAVGHTHTTMVFATIGGRQRWFKVNVEEIYPEPVSVLSPGHDMLVTLARRAGVSCPASGFGLPPIIRLHESRNRCPELL</sequence>
<organism evidence="1 2">
    <name type="scientific">Kutzneria buriramensis</name>
    <dbReference type="NCBI Taxonomy" id="1045776"/>
    <lineage>
        <taxon>Bacteria</taxon>
        <taxon>Bacillati</taxon>
        <taxon>Actinomycetota</taxon>
        <taxon>Actinomycetes</taxon>
        <taxon>Pseudonocardiales</taxon>
        <taxon>Pseudonocardiaceae</taxon>
        <taxon>Kutzneria</taxon>
    </lineage>
</organism>